<evidence type="ECO:0000256" key="6">
    <source>
        <dbReference type="SAM" id="Phobius"/>
    </source>
</evidence>
<evidence type="ECO:0000256" key="3">
    <source>
        <dbReference type="ARBA" id="ARBA00022692"/>
    </source>
</evidence>
<dbReference type="InterPro" id="IPR006904">
    <property type="entry name" value="DUF716"/>
</dbReference>
<accession>A0A1D1YTH9</accession>
<keyword evidence="5 6" id="KW-0472">Membrane</keyword>
<evidence type="ECO:0000256" key="4">
    <source>
        <dbReference type="ARBA" id="ARBA00022989"/>
    </source>
</evidence>
<keyword evidence="3 6" id="KW-0812">Transmembrane</keyword>
<protein>
    <submittedName>
        <fullName evidence="8">SAM domain and HD domain-containing protein 1</fullName>
    </submittedName>
</protein>
<evidence type="ECO:0000256" key="1">
    <source>
        <dbReference type="ARBA" id="ARBA00004141"/>
    </source>
</evidence>
<organism evidence="8">
    <name type="scientific">Anthurium amnicola</name>
    <dbReference type="NCBI Taxonomy" id="1678845"/>
    <lineage>
        <taxon>Eukaryota</taxon>
        <taxon>Viridiplantae</taxon>
        <taxon>Streptophyta</taxon>
        <taxon>Embryophyta</taxon>
        <taxon>Tracheophyta</taxon>
        <taxon>Spermatophyta</taxon>
        <taxon>Magnoliopsida</taxon>
        <taxon>Liliopsida</taxon>
        <taxon>Araceae</taxon>
        <taxon>Pothoideae</taxon>
        <taxon>Potheae</taxon>
        <taxon>Anthurium</taxon>
    </lineage>
</organism>
<feature type="non-terminal residue" evidence="8">
    <location>
        <position position="243"/>
    </location>
</feature>
<feature type="signal peptide" evidence="7">
    <location>
        <begin position="1"/>
        <end position="25"/>
    </location>
</feature>
<dbReference type="AlphaFoldDB" id="A0A1D1YTH9"/>
<reference evidence="8" key="1">
    <citation type="submission" date="2015-07" db="EMBL/GenBank/DDBJ databases">
        <title>Transcriptome Assembly of Anthurium amnicola.</title>
        <authorList>
            <person name="Suzuki J."/>
        </authorList>
    </citation>
    <scope>NUCLEOTIDE SEQUENCE</scope>
</reference>
<feature type="transmembrane region" description="Helical" evidence="6">
    <location>
        <begin position="147"/>
        <end position="165"/>
    </location>
</feature>
<dbReference type="GO" id="GO:0016020">
    <property type="term" value="C:membrane"/>
    <property type="evidence" value="ECO:0007669"/>
    <property type="project" value="UniProtKB-SubCell"/>
</dbReference>
<dbReference type="Pfam" id="PF04819">
    <property type="entry name" value="DUF716"/>
    <property type="match status" value="1"/>
</dbReference>
<evidence type="ECO:0000256" key="7">
    <source>
        <dbReference type="SAM" id="SignalP"/>
    </source>
</evidence>
<dbReference type="EMBL" id="GDJX01009981">
    <property type="protein sequence ID" value="JAT57955.1"/>
    <property type="molecule type" value="Transcribed_RNA"/>
</dbReference>
<comment type="subcellular location">
    <subcellularLocation>
        <location evidence="1">Membrane</location>
        <topology evidence="1">Multi-pass membrane protein</topology>
    </subcellularLocation>
</comment>
<proteinExistence type="inferred from homology"/>
<feature type="transmembrane region" description="Helical" evidence="6">
    <location>
        <begin position="202"/>
        <end position="229"/>
    </location>
</feature>
<evidence type="ECO:0000256" key="5">
    <source>
        <dbReference type="ARBA" id="ARBA00023136"/>
    </source>
</evidence>
<comment type="similarity">
    <text evidence="2">Belongs to the TMEM45 family.</text>
</comment>
<feature type="transmembrane region" description="Helical" evidence="6">
    <location>
        <begin position="116"/>
        <end position="135"/>
    </location>
</feature>
<evidence type="ECO:0000313" key="8">
    <source>
        <dbReference type="EMBL" id="JAT57955.1"/>
    </source>
</evidence>
<dbReference type="PANTHER" id="PTHR47830:SF2">
    <property type="entry name" value="PROTEIN, PUTATIVE-RELATED"/>
    <property type="match status" value="1"/>
</dbReference>
<name>A0A1D1YTH9_9ARAE</name>
<feature type="chain" id="PRO_5008900480" evidence="7">
    <location>
        <begin position="26"/>
        <end position="243"/>
    </location>
</feature>
<gene>
    <name evidence="8" type="primary">samhd1</name>
    <name evidence="8" type="ORF">g.11917</name>
</gene>
<keyword evidence="4 6" id="KW-1133">Transmembrane helix</keyword>
<evidence type="ECO:0000256" key="2">
    <source>
        <dbReference type="ARBA" id="ARBA00006948"/>
    </source>
</evidence>
<sequence length="243" mass="26135">MGSMAAHVSAFLLLFPIGIRRLLSAYSLHLRASPSPHAHSYVAKPWYFATEAPHAAPLHQRQHHHSQPQQQRLLLLLKDLDLYALLVALPIAAFSELFLFLTLAQPLHRLPFSHQSAALALFWLLLLAISLRHSLLDPASPCFPDDLVFALAALAFLAELYLTGGGGARVGQIEGRVYGLLSVPTVACAASCLVLAARREAFAADVVLSAGLALKGTWVLQAGWCLFVVPPKGCRWGAGGSAP</sequence>
<feature type="transmembrane region" description="Helical" evidence="6">
    <location>
        <begin position="177"/>
        <end position="196"/>
    </location>
</feature>
<keyword evidence="7" id="KW-0732">Signal</keyword>
<dbReference type="PANTHER" id="PTHR47830">
    <property type="entry name" value="OS11G0534100 PROTEIN"/>
    <property type="match status" value="1"/>
</dbReference>
<feature type="transmembrane region" description="Helical" evidence="6">
    <location>
        <begin position="82"/>
        <end position="104"/>
    </location>
</feature>